<feature type="region of interest" description="Disordered" evidence="4">
    <location>
        <begin position="180"/>
        <end position="203"/>
    </location>
</feature>
<dbReference type="InterPro" id="IPR039422">
    <property type="entry name" value="MarR/SlyA-like"/>
</dbReference>
<dbReference type="PRINTS" id="PR00598">
    <property type="entry name" value="HTHMARR"/>
</dbReference>
<dbReference type="SMART" id="SM00347">
    <property type="entry name" value="HTH_MARR"/>
    <property type="match status" value="1"/>
</dbReference>
<evidence type="ECO:0000256" key="3">
    <source>
        <dbReference type="ARBA" id="ARBA00023163"/>
    </source>
</evidence>
<sequence>MHDGARLAAPEDRPLVCGDPTTCAGHGPDANCGDCGKGDVGNTLGLTVAILARRWAAHLDEVLAEAGFGVGQLAVLTLLQNRPAGLTQREAADLLAVSEAVMSTRTAALLSAGLVSRQTLIGDRRAHLLQITAEGRSAHDVWSKCLSCVQEQILESVGAEDLAVTQRTLEKIGAAVERLSEQEGRKLKPAPRRRPPAASGPRA</sequence>
<organism evidence="6 7">
    <name type="scientific">Brevundimonas aurantiaca</name>
    <dbReference type="NCBI Taxonomy" id="74316"/>
    <lineage>
        <taxon>Bacteria</taxon>
        <taxon>Pseudomonadati</taxon>
        <taxon>Pseudomonadota</taxon>
        <taxon>Alphaproteobacteria</taxon>
        <taxon>Caulobacterales</taxon>
        <taxon>Caulobacteraceae</taxon>
        <taxon>Brevundimonas</taxon>
    </lineage>
</organism>
<dbReference type="InterPro" id="IPR000835">
    <property type="entry name" value="HTH_MarR-typ"/>
</dbReference>
<dbReference type="EMBL" id="JACHOQ010000011">
    <property type="protein sequence ID" value="MBB5741170.1"/>
    <property type="molecule type" value="Genomic_DNA"/>
</dbReference>
<proteinExistence type="predicted"/>
<name>A0A7W9C8Z8_9CAUL</name>
<keyword evidence="1" id="KW-0805">Transcription regulation</keyword>
<dbReference type="AlphaFoldDB" id="A0A7W9C8Z8"/>
<dbReference type="GO" id="GO:0003677">
    <property type="term" value="F:DNA binding"/>
    <property type="evidence" value="ECO:0007669"/>
    <property type="project" value="UniProtKB-KW"/>
</dbReference>
<evidence type="ECO:0000256" key="4">
    <source>
        <dbReference type="SAM" id="MobiDB-lite"/>
    </source>
</evidence>
<dbReference type="InterPro" id="IPR023187">
    <property type="entry name" value="Tscrpt_reg_MarR-type_CS"/>
</dbReference>
<dbReference type="SUPFAM" id="SSF46785">
    <property type="entry name" value="Winged helix' DNA-binding domain"/>
    <property type="match status" value="1"/>
</dbReference>
<dbReference type="Proteomes" id="UP000527324">
    <property type="component" value="Unassembled WGS sequence"/>
</dbReference>
<dbReference type="Gene3D" id="1.10.10.10">
    <property type="entry name" value="Winged helix-like DNA-binding domain superfamily/Winged helix DNA-binding domain"/>
    <property type="match status" value="1"/>
</dbReference>
<evidence type="ECO:0000256" key="1">
    <source>
        <dbReference type="ARBA" id="ARBA00023015"/>
    </source>
</evidence>
<evidence type="ECO:0000313" key="7">
    <source>
        <dbReference type="Proteomes" id="UP000527324"/>
    </source>
</evidence>
<accession>A0A7W9C8Z8</accession>
<reference evidence="6 7" key="1">
    <citation type="submission" date="2020-08" db="EMBL/GenBank/DDBJ databases">
        <title>Genomic Encyclopedia of Type Strains, Phase IV (KMG-IV): sequencing the most valuable type-strain genomes for metagenomic binning, comparative biology and taxonomic classification.</title>
        <authorList>
            <person name="Goeker M."/>
        </authorList>
    </citation>
    <scope>NUCLEOTIDE SEQUENCE [LARGE SCALE GENOMIC DNA]</scope>
    <source>
        <strain evidence="6 7">DSM 4731</strain>
    </source>
</reference>
<dbReference type="GO" id="GO:0003700">
    <property type="term" value="F:DNA-binding transcription factor activity"/>
    <property type="evidence" value="ECO:0007669"/>
    <property type="project" value="InterPro"/>
</dbReference>
<protein>
    <submittedName>
        <fullName evidence="6">DNA-binding MarR family transcriptional regulator</fullName>
    </submittedName>
</protein>
<comment type="caution">
    <text evidence="6">The sequence shown here is derived from an EMBL/GenBank/DDBJ whole genome shotgun (WGS) entry which is preliminary data.</text>
</comment>
<dbReference type="Pfam" id="PF12802">
    <property type="entry name" value="MarR_2"/>
    <property type="match status" value="1"/>
</dbReference>
<dbReference type="PANTHER" id="PTHR33164">
    <property type="entry name" value="TRANSCRIPTIONAL REGULATOR, MARR FAMILY"/>
    <property type="match status" value="1"/>
</dbReference>
<dbReference type="RefSeq" id="WP_183217934.1">
    <property type="nucleotide sequence ID" value="NZ_CAJFZW010000021.1"/>
</dbReference>
<keyword evidence="3" id="KW-0804">Transcription</keyword>
<gene>
    <name evidence="6" type="ORF">GGQ93_002909</name>
</gene>
<evidence type="ECO:0000313" key="6">
    <source>
        <dbReference type="EMBL" id="MBB5741170.1"/>
    </source>
</evidence>
<keyword evidence="2 6" id="KW-0238">DNA-binding</keyword>
<dbReference type="PANTHER" id="PTHR33164:SF64">
    <property type="entry name" value="TRANSCRIPTIONAL REGULATOR SLYA"/>
    <property type="match status" value="1"/>
</dbReference>
<dbReference type="InterPro" id="IPR036390">
    <property type="entry name" value="WH_DNA-bd_sf"/>
</dbReference>
<evidence type="ECO:0000256" key="2">
    <source>
        <dbReference type="ARBA" id="ARBA00023125"/>
    </source>
</evidence>
<feature type="domain" description="HTH marR-type" evidence="5">
    <location>
        <begin position="41"/>
        <end position="174"/>
    </location>
</feature>
<dbReference type="GO" id="GO:0006950">
    <property type="term" value="P:response to stress"/>
    <property type="evidence" value="ECO:0007669"/>
    <property type="project" value="TreeGrafter"/>
</dbReference>
<dbReference type="PROSITE" id="PS01117">
    <property type="entry name" value="HTH_MARR_1"/>
    <property type="match status" value="1"/>
</dbReference>
<keyword evidence="7" id="KW-1185">Reference proteome</keyword>
<evidence type="ECO:0000259" key="5">
    <source>
        <dbReference type="PROSITE" id="PS50995"/>
    </source>
</evidence>
<dbReference type="PROSITE" id="PS50995">
    <property type="entry name" value="HTH_MARR_2"/>
    <property type="match status" value="1"/>
</dbReference>
<dbReference type="InterPro" id="IPR036388">
    <property type="entry name" value="WH-like_DNA-bd_sf"/>
</dbReference>